<reference evidence="1 2" key="2">
    <citation type="submission" date="2018-03" db="EMBL/GenBank/DDBJ databases">
        <title>The ancient ancestry and fast evolution of plastids.</title>
        <authorList>
            <person name="Moore K.R."/>
            <person name="Magnabosco C."/>
            <person name="Momper L."/>
            <person name="Gold D.A."/>
            <person name="Bosak T."/>
            <person name="Fournier G.P."/>
        </authorList>
    </citation>
    <scope>NUCLEOTIDE SEQUENCE [LARGE SCALE GENOMIC DNA]</scope>
    <source>
        <strain evidence="1 2">ULC18</strain>
    </source>
</reference>
<dbReference type="OrthoDB" id="5952844at2"/>
<dbReference type="AlphaFoldDB" id="A0A2T1EDB7"/>
<reference evidence="2" key="1">
    <citation type="submission" date="2018-02" db="EMBL/GenBank/DDBJ databases">
        <authorList>
            <person name="Moore K."/>
            <person name="Momper L."/>
        </authorList>
    </citation>
    <scope>NUCLEOTIDE SEQUENCE [LARGE SCALE GENOMIC DNA]</scope>
    <source>
        <strain evidence="2">ULC18</strain>
    </source>
</reference>
<keyword evidence="2" id="KW-1185">Reference proteome</keyword>
<organism evidence="1 2">
    <name type="scientific">Stenomitos frigidus ULC18</name>
    <dbReference type="NCBI Taxonomy" id="2107698"/>
    <lineage>
        <taxon>Bacteria</taxon>
        <taxon>Bacillati</taxon>
        <taxon>Cyanobacteriota</taxon>
        <taxon>Cyanophyceae</taxon>
        <taxon>Leptolyngbyales</taxon>
        <taxon>Leptolyngbyaceae</taxon>
        <taxon>Stenomitos</taxon>
    </lineage>
</organism>
<dbReference type="Proteomes" id="UP000239576">
    <property type="component" value="Unassembled WGS sequence"/>
</dbReference>
<evidence type="ECO:0000313" key="1">
    <source>
        <dbReference type="EMBL" id="PSB30756.1"/>
    </source>
</evidence>
<evidence type="ECO:0000313" key="2">
    <source>
        <dbReference type="Proteomes" id="UP000239576"/>
    </source>
</evidence>
<accession>A0A2T1EDB7</accession>
<proteinExistence type="predicted"/>
<name>A0A2T1EDB7_9CYAN</name>
<comment type="caution">
    <text evidence="1">The sequence shown here is derived from an EMBL/GenBank/DDBJ whole genome shotgun (WGS) entry which is preliminary data.</text>
</comment>
<dbReference type="RefSeq" id="WP_106255785.1">
    <property type="nucleotide sequence ID" value="NZ_CAWNSW010000050.1"/>
</dbReference>
<protein>
    <submittedName>
        <fullName evidence="1">Uncharacterized protein</fullName>
    </submittedName>
</protein>
<sequence>MNPISATLSPDDRATIAQALEQIRDRLPFLVDLMAEERKSIPKMGDKSRTFVNKALDMASKNAEFLPRSFDVAEMRKDVQLFDDLSSLSLSLVQLQDLVDDTCMALGNEAYTAALTVYNYAKTTGQKTDGLEPLVDEMRQHFRKPRKAKAKVAAIAG</sequence>
<gene>
    <name evidence="1" type="ORF">C7B82_08035</name>
</gene>
<dbReference type="EMBL" id="PVWK01000048">
    <property type="protein sequence ID" value="PSB30756.1"/>
    <property type="molecule type" value="Genomic_DNA"/>
</dbReference>